<name>A0A2H0CHC4_9BACT</name>
<protein>
    <recommendedName>
        <fullName evidence="3">Phage-Barnase-EndoU-ColicinE5/D-RelE like nuclease 2 domain-containing protein</fullName>
    </recommendedName>
</protein>
<dbReference type="AlphaFoldDB" id="A0A2H0CHC4"/>
<proteinExistence type="predicted"/>
<evidence type="ECO:0000313" key="2">
    <source>
        <dbReference type="Proteomes" id="UP000229176"/>
    </source>
</evidence>
<dbReference type="EMBL" id="PCTI01000052">
    <property type="protein sequence ID" value="PIP68750.1"/>
    <property type="molecule type" value="Genomic_DNA"/>
</dbReference>
<sequence>MEDLSNYEKLKEDAQNFYNNIHKVFSPALNQDIYFNSEGFNHIVFKGSRSEKERPSQMLRFKLLHLAVKLVKLPTTYQEFEETLKEFEVKSHKKRIRKSKPVRYWGIIAIIDSRKIKVILRQIGDGGAMHFWSIVPAWTTNKYRDAKFYTTMKGSPDED</sequence>
<evidence type="ECO:0008006" key="3">
    <source>
        <dbReference type="Google" id="ProtNLM"/>
    </source>
</evidence>
<gene>
    <name evidence="1" type="ORF">COW91_03090</name>
</gene>
<accession>A0A2H0CHC4</accession>
<reference evidence="1 2" key="1">
    <citation type="submission" date="2017-09" db="EMBL/GenBank/DDBJ databases">
        <title>Depth-based differentiation of microbial function through sediment-hosted aquifers and enrichment of novel symbionts in the deep terrestrial subsurface.</title>
        <authorList>
            <person name="Probst A.J."/>
            <person name="Ladd B."/>
            <person name="Jarett J.K."/>
            <person name="Geller-Mcgrath D.E."/>
            <person name="Sieber C.M."/>
            <person name="Emerson J.B."/>
            <person name="Anantharaman K."/>
            <person name="Thomas B.C."/>
            <person name="Malmstrom R."/>
            <person name="Stieglmeier M."/>
            <person name="Klingl A."/>
            <person name="Woyke T."/>
            <person name="Ryan C.M."/>
            <person name="Banfield J.F."/>
        </authorList>
    </citation>
    <scope>NUCLEOTIDE SEQUENCE [LARGE SCALE GENOMIC DNA]</scope>
    <source>
        <strain evidence="1">CG22_combo_CG10-13_8_21_14_all_32_8</strain>
    </source>
</reference>
<dbReference type="Proteomes" id="UP000229176">
    <property type="component" value="Unassembled WGS sequence"/>
</dbReference>
<organism evidence="1 2">
    <name type="scientific">Candidatus Nomurabacteria bacterium CG22_combo_CG10-13_8_21_14_all_32_8</name>
    <dbReference type="NCBI Taxonomy" id="1974732"/>
    <lineage>
        <taxon>Bacteria</taxon>
        <taxon>Candidatus Nomuraibacteriota</taxon>
    </lineage>
</organism>
<evidence type="ECO:0000313" key="1">
    <source>
        <dbReference type="EMBL" id="PIP68750.1"/>
    </source>
</evidence>
<comment type="caution">
    <text evidence="1">The sequence shown here is derived from an EMBL/GenBank/DDBJ whole genome shotgun (WGS) entry which is preliminary data.</text>
</comment>